<dbReference type="PANTHER" id="PTHR12934:SF11">
    <property type="entry name" value="LARGE RIBOSOMAL SUBUNIT PROTEIN UL15M"/>
    <property type="match status" value="1"/>
</dbReference>
<name>A0A1E7F8M6_9STRA</name>
<comment type="similarity">
    <text evidence="1">Belongs to the universal ribosomal protein uL15 family.</text>
</comment>
<keyword evidence="2 6" id="KW-0689">Ribosomal protein</keyword>
<evidence type="ECO:0000256" key="4">
    <source>
        <dbReference type="SAM" id="MobiDB-lite"/>
    </source>
</evidence>
<keyword evidence="7" id="KW-1185">Reference proteome</keyword>
<proteinExistence type="inferred from homology"/>
<dbReference type="NCBIfam" id="TIGR01071">
    <property type="entry name" value="rplO_bact"/>
    <property type="match status" value="1"/>
</dbReference>
<dbReference type="GO" id="GO:0003735">
    <property type="term" value="F:structural constituent of ribosome"/>
    <property type="evidence" value="ECO:0007669"/>
    <property type="project" value="InterPro"/>
</dbReference>
<dbReference type="InterPro" id="IPR030878">
    <property type="entry name" value="Ribosomal_uL15"/>
</dbReference>
<evidence type="ECO:0000313" key="7">
    <source>
        <dbReference type="Proteomes" id="UP000095751"/>
    </source>
</evidence>
<evidence type="ECO:0000259" key="5">
    <source>
        <dbReference type="Pfam" id="PF00828"/>
    </source>
</evidence>
<dbReference type="Proteomes" id="UP000095751">
    <property type="component" value="Unassembled WGS sequence"/>
</dbReference>
<dbReference type="InParanoid" id="A0A1E7F8M6"/>
<dbReference type="Pfam" id="PF00828">
    <property type="entry name" value="Ribosomal_L27A"/>
    <property type="match status" value="1"/>
</dbReference>
<feature type="domain" description="Large ribosomal subunit protein uL15/eL18" evidence="5">
    <location>
        <begin position="78"/>
        <end position="168"/>
    </location>
</feature>
<feature type="non-terminal residue" evidence="6">
    <location>
        <position position="206"/>
    </location>
</feature>
<evidence type="ECO:0000256" key="2">
    <source>
        <dbReference type="ARBA" id="ARBA00022980"/>
    </source>
</evidence>
<dbReference type="Gene3D" id="3.100.10.10">
    <property type="match status" value="1"/>
</dbReference>
<reference evidence="6 7" key="1">
    <citation type="submission" date="2016-09" db="EMBL/GenBank/DDBJ databases">
        <title>Extensive genetic diversity and differential bi-allelic expression allows diatom success in the polar Southern Ocean.</title>
        <authorList>
            <consortium name="DOE Joint Genome Institute"/>
            <person name="Mock T."/>
            <person name="Otillar R.P."/>
            <person name="Strauss J."/>
            <person name="Dupont C."/>
            <person name="Frickenhaus S."/>
            <person name="Maumus F."/>
            <person name="Mcmullan M."/>
            <person name="Sanges R."/>
            <person name="Schmutz J."/>
            <person name="Toseland A."/>
            <person name="Valas R."/>
            <person name="Veluchamy A."/>
            <person name="Ward B.J."/>
            <person name="Allen A."/>
            <person name="Barry K."/>
            <person name="Falciatore A."/>
            <person name="Ferrante M."/>
            <person name="Fortunato A.E."/>
            <person name="Gloeckner G."/>
            <person name="Gruber A."/>
            <person name="Hipkin R."/>
            <person name="Janech M."/>
            <person name="Kroth P."/>
            <person name="Leese F."/>
            <person name="Lindquist E."/>
            <person name="Lyon B.R."/>
            <person name="Martin J."/>
            <person name="Mayer C."/>
            <person name="Parker M."/>
            <person name="Quesneville H."/>
            <person name="Raymond J."/>
            <person name="Uhlig C."/>
            <person name="Valentin K.U."/>
            <person name="Worden A.Z."/>
            <person name="Armbrust E.V."/>
            <person name="Bowler C."/>
            <person name="Green B."/>
            <person name="Moulton V."/>
            <person name="Van Oosterhout C."/>
            <person name="Grigoriev I."/>
        </authorList>
    </citation>
    <scope>NUCLEOTIDE SEQUENCE [LARGE SCALE GENOMIC DNA]</scope>
    <source>
        <strain evidence="6 7">CCMP1102</strain>
    </source>
</reference>
<evidence type="ECO:0000256" key="3">
    <source>
        <dbReference type="ARBA" id="ARBA00023274"/>
    </source>
</evidence>
<organism evidence="6 7">
    <name type="scientific">Fragilariopsis cylindrus CCMP1102</name>
    <dbReference type="NCBI Taxonomy" id="635003"/>
    <lineage>
        <taxon>Eukaryota</taxon>
        <taxon>Sar</taxon>
        <taxon>Stramenopiles</taxon>
        <taxon>Ochrophyta</taxon>
        <taxon>Bacillariophyta</taxon>
        <taxon>Bacillariophyceae</taxon>
        <taxon>Bacillariophycidae</taxon>
        <taxon>Bacillariales</taxon>
        <taxon>Bacillariaceae</taxon>
        <taxon>Fragilariopsis</taxon>
    </lineage>
</organism>
<dbReference type="HAMAP" id="MF_01341">
    <property type="entry name" value="Ribosomal_uL15"/>
    <property type="match status" value="1"/>
</dbReference>
<dbReference type="GO" id="GO:0005762">
    <property type="term" value="C:mitochondrial large ribosomal subunit"/>
    <property type="evidence" value="ECO:0007669"/>
    <property type="project" value="TreeGrafter"/>
</dbReference>
<gene>
    <name evidence="6" type="ORF">FRACYDRAFT_143363</name>
</gene>
<feature type="compositionally biased region" description="Basic residues" evidence="4">
    <location>
        <begin position="30"/>
        <end position="39"/>
    </location>
</feature>
<dbReference type="InterPro" id="IPR021131">
    <property type="entry name" value="Ribosomal_uL15/eL18"/>
</dbReference>
<dbReference type="InterPro" id="IPR005749">
    <property type="entry name" value="Ribosomal_uL15_bac-type"/>
</dbReference>
<dbReference type="EMBL" id="KV784360">
    <property type="protein sequence ID" value="OEU14530.1"/>
    <property type="molecule type" value="Genomic_DNA"/>
</dbReference>
<feature type="region of interest" description="Disordered" evidence="4">
    <location>
        <begin position="1"/>
        <end position="45"/>
    </location>
</feature>
<feature type="non-terminal residue" evidence="6">
    <location>
        <position position="1"/>
    </location>
</feature>
<dbReference type="OrthoDB" id="361383at2759"/>
<dbReference type="InterPro" id="IPR036227">
    <property type="entry name" value="Ribosomal_uL15/eL18_sf"/>
</dbReference>
<accession>A0A1E7F8M6</accession>
<protein>
    <submittedName>
        <fullName evidence="6">Ribosomal protein L15</fullName>
    </submittedName>
</protein>
<sequence>LKLNMLQDNPGAVKKRRRIGRGIGSSKGKTSGRGHKGQKARSGGSIPLFFEGGQTRFFKLLPKRGFTNKRHKAEMVSLNVGTIQDYIDMGRFPTTISSEGGSNNNERIPVWTMKDLLDAGLFTASSVKHGIKLLGQGKERLRTPFRLEISRASESAIAAIEAIGGEVTTVHYNNLALRALLKPHKFGAVRQIPKFARPPPKWQPYY</sequence>
<dbReference type="KEGG" id="fcy:FRACYDRAFT_143363"/>
<dbReference type="SUPFAM" id="SSF52080">
    <property type="entry name" value="Ribosomal proteins L15p and L18e"/>
    <property type="match status" value="1"/>
</dbReference>
<evidence type="ECO:0000256" key="1">
    <source>
        <dbReference type="ARBA" id="ARBA00007320"/>
    </source>
</evidence>
<dbReference type="GO" id="GO:0006412">
    <property type="term" value="P:translation"/>
    <property type="evidence" value="ECO:0007669"/>
    <property type="project" value="InterPro"/>
</dbReference>
<dbReference type="PANTHER" id="PTHR12934">
    <property type="entry name" value="50S RIBOSOMAL PROTEIN L15"/>
    <property type="match status" value="1"/>
</dbReference>
<keyword evidence="3" id="KW-0687">Ribonucleoprotein</keyword>
<dbReference type="AlphaFoldDB" id="A0A1E7F8M6"/>
<evidence type="ECO:0000313" key="6">
    <source>
        <dbReference type="EMBL" id="OEU14530.1"/>
    </source>
</evidence>